<evidence type="ECO:0000256" key="1">
    <source>
        <dbReference type="SAM" id="MobiDB-lite"/>
    </source>
</evidence>
<protein>
    <submittedName>
        <fullName evidence="2">G7621 protein</fullName>
    </submittedName>
</protein>
<reference evidence="2 3" key="1">
    <citation type="submission" date="2024-06" db="EMBL/GenBank/DDBJ databases">
        <authorList>
            <person name="Kraege A."/>
            <person name="Thomma B."/>
        </authorList>
    </citation>
    <scope>NUCLEOTIDE SEQUENCE [LARGE SCALE GENOMIC DNA]</scope>
</reference>
<feature type="compositionally biased region" description="Basic and acidic residues" evidence="1">
    <location>
        <begin position="248"/>
        <end position="269"/>
    </location>
</feature>
<keyword evidence="3" id="KW-1185">Reference proteome</keyword>
<comment type="caution">
    <text evidence="2">The sequence shown here is derived from an EMBL/GenBank/DDBJ whole genome shotgun (WGS) entry which is preliminary data.</text>
</comment>
<dbReference type="Proteomes" id="UP001497392">
    <property type="component" value="Unassembled WGS sequence"/>
</dbReference>
<dbReference type="EMBL" id="CAXHTA020000011">
    <property type="protein sequence ID" value="CAL5224863.1"/>
    <property type="molecule type" value="Genomic_DNA"/>
</dbReference>
<accession>A0ABP1G387</accession>
<evidence type="ECO:0000313" key="3">
    <source>
        <dbReference type="Proteomes" id="UP001497392"/>
    </source>
</evidence>
<proteinExistence type="predicted"/>
<sequence>MRQRAQLRFYRSNTPTVEEVLTKAKRRLEKAPANGGLEAILEEIHVSVGRLASEEEMAEAYAGTSFKLILMGRHTEAASLCRAAAQHCPASVKLYLGSFEDTVPTTPVVPSAPALAEELEAPAQHAADAGIKAAEATGAKPATPPKRRWIKKQLSSWSATLTNAASGASNKAGLPVYTKHTGKQAAGVAPASIEAEAAQKRKWAEELEGAPDDKLPEPVQRLVKRRLTVCAKTTALTGQRARITMQQEHSEELATAQKETEKLRGEVQDVRASYTKL</sequence>
<feature type="region of interest" description="Disordered" evidence="1">
    <location>
        <begin position="248"/>
        <end position="277"/>
    </location>
</feature>
<name>A0ABP1G387_9CHLO</name>
<gene>
    <name evidence="2" type="primary">g7621</name>
    <name evidence="2" type="ORF">VP750_LOCUS6522</name>
</gene>
<evidence type="ECO:0000313" key="2">
    <source>
        <dbReference type="EMBL" id="CAL5224863.1"/>
    </source>
</evidence>
<organism evidence="2 3">
    <name type="scientific">Coccomyxa viridis</name>
    <dbReference type="NCBI Taxonomy" id="1274662"/>
    <lineage>
        <taxon>Eukaryota</taxon>
        <taxon>Viridiplantae</taxon>
        <taxon>Chlorophyta</taxon>
        <taxon>core chlorophytes</taxon>
        <taxon>Trebouxiophyceae</taxon>
        <taxon>Trebouxiophyceae incertae sedis</taxon>
        <taxon>Coccomyxaceae</taxon>
        <taxon>Coccomyxa</taxon>
    </lineage>
</organism>